<dbReference type="InterPro" id="IPR036737">
    <property type="entry name" value="OmpA-like_sf"/>
</dbReference>
<evidence type="ECO:0000256" key="1">
    <source>
        <dbReference type="ARBA" id="ARBA00004442"/>
    </source>
</evidence>
<organism evidence="7 8">
    <name type="scientific">Croceimicrobium hydrocarbonivorans</name>
    <dbReference type="NCBI Taxonomy" id="2761580"/>
    <lineage>
        <taxon>Bacteria</taxon>
        <taxon>Pseudomonadati</taxon>
        <taxon>Bacteroidota</taxon>
        <taxon>Flavobacteriia</taxon>
        <taxon>Flavobacteriales</taxon>
        <taxon>Owenweeksiaceae</taxon>
        <taxon>Croceimicrobium</taxon>
    </lineage>
</organism>
<evidence type="ECO:0000313" key="8">
    <source>
        <dbReference type="Proteomes" id="UP000516305"/>
    </source>
</evidence>
<dbReference type="Gene3D" id="1.25.40.10">
    <property type="entry name" value="Tetratricopeptide repeat domain"/>
    <property type="match status" value="1"/>
</dbReference>
<dbReference type="SMART" id="SM00028">
    <property type="entry name" value="TPR"/>
    <property type="match status" value="3"/>
</dbReference>
<gene>
    <name evidence="7" type="ORF">H4K34_00480</name>
</gene>
<dbReference type="SUPFAM" id="SSF82171">
    <property type="entry name" value="DPP6 N-terminal domain-like"/>
    <property type="match status" value="1"/>
</dbReference>
<dbReference type="CDD" id="cd07185">
    <property type="entry name" value="OmpA_C-like"/>
    <property type="match status" value="1"/>
</dbReference>
<dbReference type="SUPFAM" id="SSF103088">
    <property type="entry name" value="OmpA-like"/>
    <property type="match status" value="1"/>
</dbReference>
<dbReference type="AlphaFoldDB" id="A0A7H0VF48"/>
<dbReference type="PRINTS" id="PR01023">
    <property type="entry name" value="NAFLGMOTY"/>
</dbReference>
<dbReference type="InterPro" id="IPR006665">
    <property type="entry name" value="OmpA-like"/>
</dbReference>
<dbReference type="KEGG" id="chyd:H4K34_00480"/>
<feature type="chain" id="PRO_5028833449" evidence="5">
    <location>
        <begin position="29"/>
        <end position="659"/>
    </location>
</feature>
<evidence type="ECO:0000256" key="5">
    <source>
        <dbReference type="SAM" id="SignalP"/>
    </source>
</evidence>
<feature type="signal peptide" evidence="5">
    <location>
        <begin position="1"/>
        <end position="28"/>
    </location>
</feature>
<dbReference type="RefSeq" id="WP_210758873.1">
    <property type="nucleotide sequence ID" value="NZ_CP060139.1"/>
</dbReference>
<dbReference type="PRINTS" id="PR01021">
    <property type="entry name" value="OMPADOMAIN"/>
</dbReference>
<keyword evidence="8" id="KW-1185">Reference proteome</keyword>
<proteinExistence type="predicted"/>
<dbReference type="Pfam" id="PF07676">
    <property type="entry name" value="PD40"/>
    <property type="match status" value="4"/>
</dbReference>
<dbReference type="SUPFAM" id="SSF48452">
    <property type="entry name" value="TPR-like"/>
    <property type="match status" value="1"/>
</dbReference>
<evidence type="ECO:0000313" key="7">
    <source>
        <dbReference type="EMBL" id="QNR24346.1"/>
    </source>
</evidence>
<dbReference type="PROSITE" id="PS51123">
    <property type="entry name" value="OMPA_2"/>
    <property type="match status" value="1"/>
</dbReference>
<name>A0A7H0VF48_9FLAO</name>
<evidence type="ECO:0000256" key="3">
    <source>
        <dbReference type="ARBA" id="ARBA00023237"/>
    </source>
</evidence>
<evidence type="ECO:0000259" key="6">
    <source>
        <dbReference type="PROSITE" id="PS51123"/>
    </source>
</evidence>
<keyword evidence="5" id="KW-0732">Signal</keyword>
<sequence>MPEPKLRYKIFGSLILSLVLATSSLAQAPELGECEQNVEELPSSQLPKAIRAWNQKNFRETERYLEKAIRFDPTYADALYLLGELKLRQREIRKAQFLWSKLMEVCPNYKAEIAYFLGVMYMEDNKLDEAIPLIEQFLANPERDFGYDKEAKAALEEAKKKQALLRNEVVFNPKPVQRVSTTADEYLATISPDQRTLYFTRRSRKTDRKSGPAASARMVEEFCASVLQNDGTFEEGAPLPSPFNTSYNEGGPSITADNTELYFTVCEDLDGYKNCDIYYTEKDMLGYWSTPRSVGDHINRKDSWESQASVTANGDWLYFTSDRKGGIGGLDLYRCKRKEDGTWSAPELLDARINTRRDEKSPFIHSDSETLYFTSNGHPGLGGFDIFYARATDSSWQAPSNIGYPINGEKDDLGLFVSLDGKTGYFSSNTLRANTGWDLYSFEMPEEARPEEVFLLQGTLDVAEGEDIQDASIKIKNLKTKEITEVKVDAQTGSYARVIEKKEASDYIVKVEKKGAAFSSRYISNSELSMKPTVEADLQLAPMEVGREYTLNDIQFASNSTQLNAASKSIIEEFVLFMKENSALRADIQGHTDNVGDQQSNLQLSKDRAKAVYQYAINLGVEASRLSWHGYGESRPLADNEDEAGRAKNRRTVFVITAR</sequence>
<dbReference type="InterPro" id="IPR019734">
    <property type="entry name" value="TPR_rpt"/>
</dbReference>
<feature type="domain" description="OmpA-like" evidence="6">
    <location>
        <begin position="543"/>
        <end position="659"/>
    </location>
</feature>
<dbReference type="Gene3D" id="3.30.1330.60">
    <property type="entry name" value="OmpA-like domain"/>
    <property type="match status" value="1"/>
</dbReference>
<evidence type="ECO:0000256" key="2">
    <source>
        <dbReference type="ARBA" id="ARBA00023136"/>
    </source>
</evidence>
<dbReference type="InterPro" id="IPR011659">
    <property type="entry name" value="WD40"/>
</dbReference>
<dbReference type="Proteomes" id="UP000516305">
    <property type="component" value="Chromosome"/>
</dbReference>
<keyword evidence="2 4" id="KW-0472">Membrane</keyword>
<dbReference type="GO" id="GO:0009279">
    <property type="term" value="C:cell outer membrane"/>
    <property type="evidence" value="ECO:0007669"/>
    <property type="project" value="UniProtKB-SubCell"/>
</dbReference>
<dbReference type="EMBL" id="CP060139">
    <property type="protein sequence ID" value="QNR24346.1"/>
    <property type="molecule type" value="Genomic_DNA"/>
</dbReference>
<accession>A0A7H0VF48</accession>
<dbReference type="InterPro" id="IPR050330">
    <property type="entry name" value="Bact_OuterMem_StrucFunc"/>
</dbReference>
<evidence type="ECO:0000256" key="4">
    <source>
        <dbReference type="PROSITE-ProRule" id="PRU00473"/>
    </source>
</evidence>
<keyword evidence="3" id="KW-0998">Cell outer membrane</keyword>
<comment type="subcellular location">
    <subcellularLocation>
        <location evidence="1">Cell outer membrane</location>
    </subcellularLocation>
</comment>
<dbReference type="InterPro" id="IPR011990">
    <property type="entry name" value="TPR-like_helical_dom_sf"/>
</dbReference>
<protein>
    <submittedName>
        <fullName evidence="7">OmpA family protein</fullName>
    </submittedName>
</protein>
<reference evidence="7 8" key="1">
    <citation type="submission" date="2020-08" db="EMBL/GenBank/DDBJ databases">
        <title>Croceimicrobium hydrocarbonivorans gen. nov., sp. nov., a novel marine bacterium isolated from a bacterial consortium that degrades polyethylene terephthalate.</title>
        <authorList>
            <person name="Liu R."/>
        </authorList>
    </citation>
    <scope>NUCLEOTIDE SEQUENCE [LARGE SCALE GENOMIC DNA]</scope>
    <source>
        <strain evidence="7 8">A20-9</strain>
    </source>
</reference>
<dbReference type="Pfam" id="PF00691">
    <property type="entry name" value="OmpA"/>
    <property type="match status" value="1"/>
</dbReference>
<dbReference type="InterPro" id="IPR006664">
    <property type="entry name" value="OMP_bac"/>
</dbReference>
<dbReference type="PANTHER" id="PTHR30329:SF21">
    <property type="entry name" value="LIPOPROTEIN YIAD-RELATED"/>
    <property type="match status" value="1"/>
</dbReference>
<dbReference type="PANTHER" id="PTHR30329">
    <property type="entry name" value="STATOR ELEMENT OF FLAGELLAR MOTOR COMPLEX"/>
    <property type="match status" value="1"/>
</dbReference>